<keyword evidence="4" id="KW-1185">Reference proteome</keyword>
<dbReference type="PANTHER" id="PTHR42760:SF133">
    <property type="entry name" value="3-OXOACYL-[ACYL-CARRIER-PROTEIN] REDUCTASE"/>
    <property type="match status" value="1"/>
</dbReference>
<evidence type="ECO:0000256" key="2">
    <source>
        <dbReference type="ARBA" id="ARBA00023002"/>
    </source>
</evidence>
<evidence type="ECO:0000313" key="4">
    <source>
        <dbReference type="Proteomes" id="UP001501598"/>
    </source>
</evidence>
<dbReference type="EMBL" id="BAABGT010000019">
    <property type="protein sequence ID" value="GAA4540177.1"/>
    <property type="molecule type" value="Genomic_DNA"/>
</dbReference>
<dbReference type="Gene3D" id="3.40.50.720">
    <property type="entry name" value="NAD(P)-binding Rossmann-like Domain"/>
    <property type="match status" value="1"/>
</dbReference>
<dbReference type="CDD" id="cd05233">
    <property type="entry name" value="SDR_c"/>
    <property type="match status" value="1"/>
</dbReference>
<keyword evidence="2" id="KW-0560">Oxidoreductase</keyword>
<gene>
    <name evidence="3" type="ORF">GCM10023175_12490</name>
</gene>
<dbReference type="Proteomes" id="UP001501598">
    <property type="component" value="Unassembled WGS sequence"/>
</dbReference>
<sequence length="274" mass="27629">MTVPSAAARPAAAAGPVGARFTDQVAVVTGAGSGIGRQIALGLAAEGARVVAGDVDPVSLDALAAEAPLSVEVADMADERAAERLVATAVRLGGRVDLVVNNAGVLRSGPTESYSTEDWRRTIDVNLNGYFYLARAAGAVMIGQRAGVILNVASIAGVAASPNSAAYVTSKHGVIGLTKSLAVDWARYGIRVNALAPGLTSTPLVAAIAEEAPAHYAARQARVPLGRAGEPREQAGVALFLLSAESSYTTGQVLVVDGGGAALYSGYEPPAVEG</sequence>
<dbReference type="SUPFAM" id="SSF51735">
    <property type="entry name" value="NAD(P)-binding Rossmann-fold domains"/>
    <property type="match status" value="1"/>
</dbReference>
<proteinExistence type="inferred from homology"/>
<evidence type="ECO:0000313" key="3">
    <source>
        <dbReference type="EMBL" id="GAA4540177.1"/>
    </source>
</evidence>
<dbReference type="Pfam" id="PF13561">
    <property type="entry name" value="adh_short_C2"/>
    <property type="match status" value="1"/>
</dbReference>
<dbReference type="PROSITE" id="PS00061">
    <property type="entry name" value="ADH_SHORT"/>
    <property type="match status" value="1"/>
</dbReference>
<protein>
    <submittedName>
        <fullName evidence="3">SDR family NAD(P)-dependent oxidoreductase</fullName>
    </submittedName>
</protein>
<comment type="similarity">
    <text evidence="1">Belongs to the short-chain dehydrogenases/reductases (SDR) family.</text>
</comment>
<name>A0ABP8RJP4_9PSEU</name>
<accession>A0ABP8RJP4</accession>
<dbReference type="InterPro" id="IPR020904">
    <property type="entry name" value="Sc_DH/Rdtase_CS"/>
</dbReference>
<organism evidence="3 4">
    <name type="scientific">Pseudonocardia xishanensis</name>
    <dbReference type="NCBI Taxonomy" id="630995"/>
    <lineage>
        <taxon>Bacteria</taxon>
        <taxon>Bacillati</taxon>
        <taxon>Actinomycetota</taxon>
        <taxon>Actinomycetes</taxon>
        <taxon>Pseudonocardiales</taxon>
        <taxon>Pseudonocardiaceae</taxon>
        <taxon>Pseudonocardia</taxon>
    </lineage>
</organism>
<dbReference type="PRINTS" id="PR00081">
    <property type="entry name" value="GDHRDH"/>
</dbReference>
<comment type="caution">
    <text evidence="3">The sequence shown here is derived from an EMBL/GenBank/DDBJ whole genome shotgun (WGS) entry which is preliminary data.</text>
</comment>
<reference evidence="4" key="1">
    <citation type="journal article" date="2019" name="Int. J. Syst. Evol. Microbiol.">
        <title>The Global Catalogue of Microorganisms (GCM) 10K type strain sequencing project: providing services to taxonomists for standard genome sequencing and annotation.</title>
        <authorList>
            <consortium name="The Broad Institute Genomics Platform"/>
            <consortium name="The Broad Institute Genome Sequencing Center for Infectious Disease"/>
            <person name="Wu L."/>
            <person name="Ma J."/>
        </authorList>
    </citation>
    <scope>NUCLEOTIDE SEQUENCE [LARGE SCALE GENOMIC DNA]</scope>
    <source>
        <strain evidence="4">JCM 17906</strain>
    </source>
</reference>
<dbReference type="InterPro" id="IPR002347">
    <property type="entry name" value="SDR_fam"/>
</dbReference>
<dbReference type="InterPro" id="IPR036291">
    <property type="entry name" value="NAD(P)-bd_dom_sf"/>
</dbReference>
<dbReference type="RefSeq" id="WP_345413624.1">
    <property type="nucleotide sequence ID" value="NZ_BAABGT010000019.1"/>
</dbReference>
<evidence type="ECO:0000256" key="1">
    <source>
        <dbReference type="ARBA" id="ARBA00006484"/>
    </source>
</evidence>
<dbReference type="PANTHER" id="PTHR42760">
    <property type="entry name" value="SHORT-CHAIN DEHYDROGENASES/REDUCTASES FAMILY MEMBER"/>
    <property type="match status" value="1"/>
</dbReference>
<dbReference type="PRINTS" id="PR00080">
    <property type="entry name" value="SDRFAMILY"/>
</dbReference>